<dbReference type="STRING" id="1150864.MILUP08_45539"/>
<proteinExistence type="predicted"/>
<comment type="caution">
    <text evidence="1">The sequence shown here is derived from an EMBL/GenBank/DDBJ whole genome shotgun (WGS) entry which is preliminary data.</text>
</comment>
<reference evidence="2" key="1">
    <citation type="journal article" date="2012" name="J. Bacteriol.">
        <title>Genome Sequence of Micromonospora lupini Lupac 08, Isolated from Root Nodules of Lupinus angustifolius.</title>
        <authorList>
            <person name="Alonso-Vega P."/>
            <person name="Normand P."/>
            <person name="Bacigalupe R."/>
            <person name="Pujic P."/>
            <person name="Lajus A."/>
            <person name="Vallenet D."/>
            <person name="Carro L."/>
            <person name="Coll P."/>
            <person name="Trujillo M.E."/>
        </authorList>
    </citation>
    <scope>NUCLEOTIDE SEQUENCE [LARGE SCALE GENOMIC DNA]</scope>
    <source>
        <strain evidence="2">Lupac 08</strain>
    </source>
</reference>
<dbReference type="EMBL" id="CAIE01000039">
    <property type="protein sequence ID" value="CCH20655.1"/>
    <property type="molecule type" value="Genomic_DNA"/>
</dbReference>
<sequence>MTIPTDRGLVAITKDARGRTAVMVGTSIADGQIDGVYAMHVAPKQIVVDPRVRLSAGEHGQFTTEPVEVYESGNAVQIRALDATADLRRM</sequence>
<dbReference type="RefSeq" id="WP_007463824.1">
    <property type="nucleotide sequence ID" value="NZ_HF570108.1"/>
</dbReference>
<accession>I0LA08</accession>
<keyword evidence="2" id="KW-1185">Reference proteome</keyword>
<name>I0LA08_9ACTN</name>
<evidence type="ECO:0000313" key="2">
    <source>
        <dbReference type="Proteomes" id="UP000003448"/>
    </source>
</evidence>
<dbReference type="Proteomes" id="UP000003448">
    <property type="component" value="Unassembled WGS sequence"/>
</dbReference>
<evidence type="ECO:0000313" key="1">
    <source>
        <dbReference type="EMBL" id="CCH20655.1"/>
    </source>
</evidence>
<gene>
    <name evidence="1" type="ORF">MILUP08_45539</name>
</gene>
<dbReference type="AlphaFoldDB" id="I0LA08"/>
<organism evidence="1 2">
    <name type="scientific">Micromonospora lupini str. Lupac 08</name>
    <dbReference type="NCBI Taxonomy" id="1150864"/>
    <lineage>
        <taxon>Bacteria</taxon>
        <taxon>Bacillati</taxon>
        <taxon>Actinomycetota</taxon>
        <taxon>Actinomycetes</taxon>
        <taxon>Micromonosporales</taxon>
        <taxon>Micromonosporaceae</taxon>
        <taxon>Micromonospora</taxon>
    </lineage>
</organism>
<protein>
    <submittedName>
        <fullName evidence="1">Uncharacterized protein</fullName>
    </submittedName>
</protein>